<sequence>MEHHHHHHPAVPVHNSEVYLLGLPQRPSVPPPSPPSPLTPRAAAEPSIPIQELCLDDPVEPLAALDNRSIQSSSDGSGNSDNSGGSISSASKQRLSAAIHVLNTEATALRDLVHLYETDRVAAAGFDAAIQAITAWPRDDRGERSSGTNSTSTSSPSSPSNSNSNSSKLVLVGVGKSGHIAKKLVATFNSLGVRATFLHPTEALHGDLGKIGPHDAVMFITFSGRTPELLALLPHIDATLPTIVLTSHRRASDCELARRRPGMVLLPAPIHEPETVSFGVSAPTTSTTVALALGDALAVVASQELHGGRCGGVSAVFAQNHPGGAIGAAFRKEEKKPPQPQEIREIAVPLSEIPSCRRRRRRHPYGTLAEPIAAAAAAAHSDDGDANYDDSSSSTSTTTTNTITGADLLKAGFDSESGWVRVGDEQLASPSRIRGLEAPQLVCDARAIPDLVVGRGEWITVRAETPIAQAAEWIRDMRTPPDTGGGGETTCNERSILAVVEDGVVIGVLEAGRLLEWVATSQIYLLAKYLPMMGFDFDLNENGDVNEASSTAGTSTTRGDATPTHTAVSDDPVDFKKDTYSEPGAPPMTAATTAPTTAEVVPWPGSTFVIRERSTGRAITLVDNELQMQDWDCAGDRSSHWVCEERQGWLGFRSPVTRTYIGHNNRRGFYAKADRHDDWEYICAMRHPEGGYILLVKRWSSLTKMNVAKDGHGLVETTGEGTVWEFVKL</sequence>
<gene>
    <name evidence="3" type="ORF">UCREL1_8965</name>
</gene>
<feature type="region of interest" description="Disordered" evidence="1">
    <location>
        <begin position="546"/>
        <end position="575"/>
    </location>
</feature>
<dbReference type="KEGG" id="ela:UCREL1_8965"/>
<accession>M7SIR1</accession>
<dbReference type="InterPro" id="IPR046348">
    <property type="entry name" value="SIS_dom_sf"/>
</dbReference>
<proteinExistence type="predicted"/>
<dbReference type="HOGENOM" id="CLU_022884_1_0_1"/>
<dbReference type="InterPro" id="IPR001347">
    <property type="entry name" value="SIS_dom"/>
</dbReference>
<dbReference type="AlphaFoldDB" id="M7SIR1"/>
<dbReference type="GO" id="GO:0097367">
    <property type="term" value="F:carbohydrate derivative binding"/>
    <property type="evidence" value="ECO:0007669"/>
    <property type="project" value="InterPro"/>
</dbReference>
<dbReference type="Proteomes" id="UP000012174">
    <property type="component" value="Unassembled WGS sequence"/>
</dbReference>
<dbReference type="Pfam" id="PF01380">
    <property type="entry name" value="SIS"/>
    <property type="match status" value="1"/>
</dbReference>
<dbReference type="EMBL" id="KB707125">
    <property type="protein sequence ID" value="EMR64062.1"/>
    <property type="molecule type" value="Genomic_DNA"/>
</dbReference>
<dbReference type="eggNOG" id="ENOG502RXQH">
    <property type="taxonomic scope" value="Eukaryota"/>
</dbReference>
<dbReference type="SUPFAM" id="SSF53697">
    <property type="entry name" value="SIS domain"/>
    <property type="match status" value="1"/>
</dbReference>
<feature type="region of interest" description="Disordered" evidence="1">
    <location>
        <begin position="22"/>
        <end position="47"/>
    </location>
</feature>
<feature type="compositionally biased region" description="Low complexity" evidence="1">
    <location>
        <begin position="548"/>
        <end position="562"/>
    </location>
</feature>
<dbReference type="STRING" id="1287681.M7SIR1"/>
<dbReference type="GO" id="GO:1901135">
    <property type="term" value="P:carbohydrate derivative metabolic process"/>
    <property type="evidence" value="ECO:0007669"/>
    <property type="project" value="InterPro"/>
</dbReference>
<dbReference type="InterPro" id="IPR035474">
    <property type="entry name" value="SIS_Kpsf"/>
</dbReference>
<feature type="region of interest" description="Disordered" evidence="1">
    <location>
        <begin position="382"/>
        <end position="401"/>
    </location>
</feature>
<dbReference type="OMA" id="FTENDDS"/>
<feature type="compositionally biased region" description="Low complexity" evidence="1">
    <location>
        <begin position="391"/>
        <end position="400"/>
    </location>
</feature>
<name>M7SIR1_EUTLA</name>
<evidence type="ECO:0000256" key="1">
    <source>
        <dbReference type="SAM" id="MobiDB-lite"/>
    </source>
</evidence>
<dbReference type="PROSITE" id="PS51464">
    <property type="entry name" value="SIS"/>
    <property type="match status" value="1"/>
</dbReference>
<evidence type="ECO:0000259" key="2">
    <source>
        <dbReference type="PROSITE" id="PS51464"/>
    </source>
</evidence>
<keyword evidence="4" id="KW-1185">Reference proteome</keyword>
<dbReference type="PANTHER" id="PTHR38418">
    <property type="entry name" value="SUGAR ISOMERASE, KPSF/GUTQ (AFU_ORTHOLOGUE AFUA_6G08860)"/>
    <property type="match status" value="1"/>
</dbReference>
<organism evidence="3 4">
    <name type="scientific">Eutypa lata (strain UCR-EL1)</name>
    <name type="common">Grapevine dieback disease fungus</name>
    <name type="synonym">Eutypa armeniacae</name>
    <dbReference type="NCBI Taxonomy" id="1287681"/>
    <lineage>
        <taxon>Eukaryota</taxon>
        <taxon>Fungi</taxon>
        <taxon>Dikarya</taxon>
        <taxon>Ascomycota</taxon>
        <taxon>Pezizomycotina</taxon>
        <taxon>Sordariomycetes</taxon>
        <taxon>Xylariomycetidae</taxon>
        <taxon>Xylariales</taxon>
        <taxon>Diatrypaceae</taxon>
        <taxon>Eutypa</taxon>
    </lineage>
</organism>
<dbReference type="CDD" id="cd05014">
    <property type="entry name" value="SIS_Kpsf"/>
    <property type="match status" value="1"/>
</dbReference>
<feature type="domain" description="SIS" evidence="2">
    <location>
        <begin position="157"/>
        <end position="307"/>
    </location>
</feature>
<feature type="compositionally biased region" description="Low complexity" evidence="1">
    <location>
        <begin position="145"/>
        <end position="166"/>
    </location>
</feature>
<protein>
    <submittedName>
        <fullName evidence="3">Putative sis domain-containing protein</fullName>
    </submittedName>
</protein>
<dbReference type="Gene3D" id="3.40.50.10490">
    <property type="entry name" value="Glucose-6-phosphate isomerase like protein, domain 1"/>
    <property type="match status" value="1"/>
</dbReference>
<dbReference type="OrthoDB" id="1872003at2759"/>
<evidence type="ECO:0000313" key="3">
    <source>
        <dbReference type="EMBL" id="EMR64062.1"/>
    </source>
</evidence>
<dbReference type="PANTHER" id="PTHR38418:SF2">
    <property type="entry name" value="SUGAR ISOMERASE, KPSF_GUTQ (AFU_ORTHOLOGUE AFUA_6G08860)"/>
    <property type="match status" value="1"/>
</dbReference>
<feature type="region of interest" description="Disordered" evidence="1">
    <location>
        <begin position="137"/>
        <end position="166"/>
    </location>
</feature>
<evidence type="ECO:0000313" key="4">
    <source>
        <dbReference type="Proteomes" id="UP000012174"/>
    </source>
</evidence>
<reference evidence="4" key="1">
    <citation type="journal article" date="2013" name="Genome Announc.">
        <title>Draft genome sequence of the grapevine dieback fungus Eutypa lata UCR-EL1.</title>
        <authorList>
            <person name="Blanco-Ulate B."/>
            <person name="Rolshausen P.E."/>
            <person name="Cantu D."/>
        </authorList>
    </citation>
    <scope>NUCLEOTIDE SEQUENCE [LARGE SCALE GENOMIC DNA]</scope>
    <source>
        <strain evidence="4">UCR-EL1</strain>
    </source>
</reference>
<feature type="region of interest" description="Disordered" evidence="1">
    <location>
        <begin position="69"/>
        <end position="89"/>
    </location>
</feature>
<feature type="compositionally biased region" description="Pro residues" evidence="1">
    <location>
        <begin position="27"/>
        <end position="38"/>
    </location>
</feature>